<gene>
    <name evidence="2" type="ORF">EOE48_00135</name>
</gene>
<proteinExistence type="predicted"/>
<keyword evidence="2" id="KW-0540">Nuclease</keyword>
<protein>
    <submittedName>
        <fullName evidence="2">Endonuclease domain-containing protein</fullName>
    </submittedName>
</protein>
<evidence type="ECO:0000259" key="1">
    <source>
        <dbReference type="Pfam" id="PF04480"/>
    </source>
</evidence>
<dbReference type="PANTHER" id="PTHR38590">
    <property type="entry name" value="BLL0828 PROTEIN"/>
    <property type="match status" value="1"/>
</dbReference>
<dbReference type="GO" id="GO:0004519">
    <property type="term" value="F:endonuclease activity"/>
    <property type="evidence" value="ECO:0007669"/>
    <property type="project" value="UniProtKB-KW"/>
</dbReference>
<reference evidence="2 3" key="1">
    <citation type="submission" date="2019-01" db="EMBL/GenBank/DDBJ databases">
        <authorList>
            <person name="Chen W.-M."/>
        </authorList>
    </citation>
    <scope>NUCLEOTIDE SEQUENCE [LARGE SCALE GENOMIC DNA]</scope>
    <source>
        <strain evidence="2 3">TER-1</strain>
    </source>
</reference>
<dbReference type="OrthoDB" id="9798754at2"/>
<name>A0A437PGV5_9HYPH</name>
<keyword evidence="2" id="KW-0255">Endonuclease</keyword>
<feature type="domain" description="DUF559" evidence="1">
    <location>
        <begin position="6"/>
        <end position="110"/>
    </location>
</feature>
<dbReference type="InterPro" id="IPR011335">
    <property type="entry name" value="Restrct_endonuc-II-like"/>
</dbReference>
<evidence type="ECO:0000313" key="3">
    <source>
        <dbReference type="Proteomes" id="UP000286997"/>
    </source>
</evidence>
<dbReference type="EMBL" id="SACP01000001">
    <property type="protein sequence ID" value="RVU21506.1"/>
    <property type="molecule type" value="Genomic_DNA"/>
</dbReference>
<dbReference type="InterPro" id="IPR007569">
    <property type="entry name" value="DUF559"/>
</dbReference>
<organism evidence="2 3">
    <name type="scientific">Methylobacterium oryzihabitans</name>
    <dbReference type="NCBI Taxonomy" id="2499852"/>
    <lineage>
        <taxon>Bacteria</taxon>
        <taxon>Pseudomonadati</taxon>
        <taxon>Pseudomonadota</taxon>
        <taxon>Alphaproteobacteria</taxon>
        <taxon>Hyphomicrobiales</taxon>
        <taxon>Methylobacteriaceae</taxon>
        <taxon>Methylobacterium</taxon>
    </lineage>
</organism>
<dbReference type="PANTHER" id="PTHR38590:SF1">
    <property type="entry name" value="BLL0828 PROTEIN"/>
    <property type="match status" value="1"/>
</dbReference>
<dbReference type="Proteomes" id="UP000286997">
    <property type="component" value="Unassembled WGS sequence"/>
</dbReference>
<dbReference type="CDD" id="cd01038">
    <property type="entry name" value="Endonuclease_DUF559"/>
    <property type="match status" value="1"/>
</dbReference>
<evidence type="ECO:0000313" key="2">
    <source>
        <dbReference type="EMBL" id="RVU21506.1"/>
    </source>
</evidence>
<sequence length="132" mass="15092">MTTEPRRFARTLRDYATSAEDVLWRSIRGRRLNGLKFKRQVPLLLYTVDFLCFERKLVVELDGRQHAWNHEYDAGRTKAIERSGFTVLRFLNDDVLNDLDAVLNRISTACGEGLRSFPSLIDTPPSGAGDHP</sequence>
<dbReference type="InterPro" id="IPR047216">
    <property type="entry name" value="Endonuclease_DUF559_bact"/>
</dbReference>
<dbReference type="AlphaFoldDB" id="A0A437PGV5"/>
<accession>A0A437PGV5</accession>
<dbReference type="Pfam" id="PF04480">
    <property type="entry name" value="DUF559"/>
    <property type="match status" value="1"/>
</dbReference>
<keyword evidence="2" id="KW-0378">Hydrolase</keyword>
<dbReference type="Gene3D" id="3.40.960.10">
    <property type="entry name" value="VSR Endonuclease"/>
    <property type="match status" value="1"/>
</dbReference>
<dbReference type="SUPFAM" id="SSF52980">
    <property type="entry name" value="Restriction endonuclease-like"/>
    <property type="match status" value="1"/>
</dbReference>
<keyword evidence="3" id="KW-1185">Reference proteome</keyword>
<comment type="caution">
    <text evidence="2">The sequence shown here is derived from an EMBL/GenBank/DDBJ whole genome shotgun (WGS) entry which is preliminary data.</text>
</comment>
<dbReference type="RefSeq" id="WP_127726748.1">
    <property type="nucleotide sequence ID" value="NZ_SACP01000001.1"/>
</dbReference>